<evidence type="ECO:0000256" key="9">
    <source>
        <dbReference type="ARBA" id="ARBA00022806"/>
    </source>
</evidence>
<feature type="region of interest" description="Disordered" evidence="22">
    <location>
        <begin position="594"/>
        <end position="624"/>
    </location>
</feature>
<evidence type="ECO:0000259" key="24">
    <source>
        <dbReference type="PROSITE" id="PS50109"/>
    </source>
</evidence>
<feature type="compositionally biased region" description="Acidic residues" evidence="22">
    <location>
        <begin position="8"/>
        <end position="18"/>
    </location>
</feature>
<comment type="subcellular location">
    <subcellularLocation>
        <location evidence="1">Nucleus</location>
    </subcellularLocation>
</comment>
<dbReference type="SMART" id="SM00448">
    <property type="entry name" value="REC"/>
    <property type="match status" value="1"/>
</dbReference>
<keyword evidence="7 29" id="KW-0418">Kinase</keyword>
<keyword evidence="14" id="KW-0539">Nucleus</keyword>
<feature type="compositionally biased region" description="Basic and acidic residues" evidence="22">
    <location>
        <begin position="3122"/>
        <end position="3133"/>
    </location>
</feature>
<evidence type="ECO:0000259" key="25">
    <source>
        <dbReference type="PROSITE" id="PS50110"/>
    </source>
</evidence>
<dbReference type="InterPro" id="IPR014014">
    <property type="entry name" value="RNA_helicase_DEAD_Q_motif"/>
</dbReference>
<evidence type="ECO:0000259" key="27">
    <source>
        <dbReference type="PROSITE" id="PS51194"/>
    </source>
</evidence>
<dbReference type="PRINTS" id="PR00344">
    <property type="entry name" value="BCTRLSENSOR"/>
</dbReference>
<dbReference type="SUPFAM" id="SSF55781">
    <property type="entry name" value="GAF domain-like"/>
    <property type="match status" value="1"/>
</dbReference>
<evidence type="ECO:0000256" key="21">
    <source>
        <dbReference type="PROSITE-ProRule" id="PRU00552"/>
    </source>
</evidence>
<comment type="caution">
    <text evidence="29">The sequence shown here is derived from an EMBL/GenBank/DDBJ whole genome shotgun (WGS) entry which is preliminary data.</text>
</comment>
<accession>A0A9Q5HSI3</accession>
<evidence type="ECO:0000259" key="26">
    <source>
        <dbReference type="PROSITE" id="PS51192"/>
    </source>
</evidence>
<keyword evidence="23" id="KW-0812">Transmembrane</keyword>
<dbReference type="CDD" id="cd18787">
    <property type="entry name" value="SF2_C_DEAD"/>
    <property type="match status" value="1"/>
</dbReference>
<feature type="compositionally biased region" description="Basic residues" evidence="22">
    <location>
        <begin position="822"/>
        <end position="832"/>
    </location>
</feature>
<feature type="domain" description="Response regulatory" evidence="25">
    <location>
        <begin position="2541"/>
        <end position="2681"/>
    </location>
</feature>
<evidence type="ECO:0000256" key="18">
    <source>
        <dbReference type="ARBA" id="ARBA00040402"/>
    </source>
</evidence>
<evidence type="ECO:0000256" key="23">
    <source>
        <dbReference type="SAM" id="Phobius"/>
    </source>
</evidence>
<dbReference type="CDD" id="cd16922">
    <property type="entry name" value="HATPase_EvgS-ArcB-TorS-like"/>
    <property type="match status" value="1"/>
</dbReference>
<dbReference type="Pfam" id="PF13191">
    <property type="entry name" value="AAA_16"/>
    <property type="match status" value="1"/>
</dbReference>
<dbReference type="Gene3D" id="3.30.450.40">
    <property type="match status" value="1"/>
</dbReference>
<feature type="region of interest" description="Disordered" evidence="22">
    <location>
        <begin position="732"/>
        <end position="754"/>
    </location>
</feature>
<dbReference type="FunFam" id="3.30.565.10:FF:000010">
    <property type="entry name" value="Sensor histidine kinase RcsC"/>
    <property type="match status" value="1"/>
</dbReference>
<feature type="region of interest" description="Disordered" evidence="22">
    <location>
        <begin position="1"/>
        <end position="37"/>
    </location>
</feature>
<dbReference type="SMART" id="SM00387">
    <property type="entry name" value="HATPase_c"/>
    <property type="match status" value="1"/>
</dbReference>
<dbReference type="SUPFAM" id="SSF47384">
    <property type="entry name" value="Homodimeric domain of signal transducing histidine kinase"/>
    <property type="match status" value="1"/>
</dbReference>
<dbReference type="InterPro" id="IPR003661">
    <property type="entry name" value="HisK_dim/P_dom"/>
</dbReference>
<evidence type="ECO:0000259" key="28">
    <source>
        <dbReference type="PROSITE" id="PS51195"/>
    </source>
</evidence>
<dbReference type="Pfam" id="PF00512">
    <property type="entry name" value="HisKA"/>
    <property type="match status" value="1"/>
</dbReference>
<dbReference type="Pfam" id="PF01590">
    <property type="entry name" value="GAF"/>
    <property type="match status" value="1"/>
</dbReference>
<keyword evidence="4" id="KW-0808">Transferase</keyword>
<dbReference type="InterPro" id="IPR011545">
    <property type="entry name" value="DEAD/DEAH_box_helicase_dom"/>
</dbReference>
<dbReference type="PROSITE" id="PS50110">
    <property type="entry name" value="RESPONSE_REGULATORY"/>
    <property type="match status" value="1"/>
</dbReference>
<evidence type="ECO:0000256" key="6">
    <source>
        <dbReference type="ARBA" id="ARBA00022741"/>
    </source>
</evidence>
<dbReference type="GO" id="GO:0003724">
    <property type="term" value="F:RNA helicase activity"/>
    <property type="evidence" value="ECO:0007669"/>
    <property type="project" value="UniProtKB-EC"/>
</dbReference>
<dbReference type="EMBL" id="LNZH02000211">
    <property type="protein sequence ID" value="OCB85197.1"/>
    <property type="molecule type" value="Genomic_DNA"/>
</dbReference>
<keyword evidence="6" id="KW-0547">Nucleotide-binding</keyword>
<evidence type="ECO:0000256" key="20">
    <source>
        <dbReference type="PROSITE-ProRule" id="PRU00169"/>
    </source>
</evidence>
<feature type="compositionally biased region" description="Polar residues" evidence="22">
    <location>
        <begin position="740"/>
        <end position="751"/>
    </location>
</feature>
<keyword evidence="30" id="KW-1185">Reference proteome</keyword>
<dbReference type="PANTHER" id="PTHR43719">
    <property type="entry name" value="TWO-COMPONENT HISTIDINE KINASE"/>
    <property type="match status" value="1"/>
</dbReference>
<dbReference type="CDD" id="cd00082">
    <property type="entry name" value="HisKA"/>
    <property type="match status" value="1"/>
</dbReference>
<evidence type="ECO:0000256" key="11">
    <source>
        <dbReference type="ARBA" id="ARBA00022840"/>
    </source>
</evidence>
<dbReference type="OrthoDB" id="60033at2759"/>
<dbReference type="CDD" id="cd17950">
    <property type="entry name" value="DEADc_DDX39"/>
    <property type="match status" value="1"/>
</dbReference>
<feature type="short sequence motif" description="Q motif" evidence="21">
    <location>
        <begin position="47"/>
        <end position="75"/>
    </location>
</feature>
<dbReference type="GO" id="GO:0000155">
    <property type="term" value="F:phosphorelay sensor kinase activity"/>
    <property type="evidence" value="ECO:0007669"/>
    <property type="project" value="InterPro"/>
</dbReference>
<feature type="domain" description="Histidine kinase" evidence="24">
    <location>
        <begin position="2137"/>
        <end position="2363"/>
    </location>
</feature>
<dbReference type="FunFam" id="3.40.50.300:FF:000168">
    <property type="entry name" value="DEAD-box ATP-dependent RNA helicase 56-like"/>
    <property type="match status" value="1"/>
</dbReference>
<evidence type="ECO:0000256" key="4">
    <source>
        <dbReference type="ARBA" id="ARBA00022679"/>
    </source>
</evidence>
<keyword evidence="13" id="KW-0508">mRNA splicing</keyword>
<keyword evidence="3 20" id="KW-0597">Phosphoprotein</keyword>
<evidence type="ECO:0000256" key="1">
    <source>
        <dbReference type="ARBA" id="ARBA00004123"/>
    </source>
</evidence>
<feature type="compositionally biased region" description="Polar residues" evidence="22">
    <location>
        <begin position="597"/>
        <end position="624"/>
    </location>
</feature>
<reference evidence="29" key="1">
    <citation type="submission" date="2016-06" db="EMBL/GenBank/DDBJ databases">
        <title>Draft Genome sequence of the fungus Inonotus baumii.</title>
        <authorList>
            <person name="Zhu H."/>
            <person name="Lin W."/>
        </authorList>
    </citation>
    <scope>NUCLEOTIDE SEQUENCE</scope>
    <source>
        <strain evidence="29">821</strain>
    </source>
</reference>
<dbReference type="Proteomes" id="UP000757232">
    <property type="component" value="Unassembled WGS sequence"/>
</dbReference>
<dbReference type="InterPro" id="IPR004358">
    <property type="entry name" value="Sig_transdc_His_kin-like_C"/>
</dbReference>
<feature type="region of interest" description="Disordered" evidence="22">
    <location>
        <begin position="3116"/>
        <end position="3152"/>
    </location>
</feature>
<dbReference type="InterPro" id="IPR041664">
    <property type="entry name" value="AAA_16"/>
</dbReference>
<keyword evidence="11" id="KW-0067">ATP-binding</keyword>
<dbReference type="InterPro" id="IPR001789">
    <property type="entry name" value="Sig_transdc_resp-reg_receiver"/>
</dbReference>
<evidence type="ECO:0000256" key="13">
    <source>
        <dbReference type="ARBA" id="ARBA00023187"/>
    </source>
</evidence>
<keyword evidence="23" id="KW-1133">Transmembrane helix</keyword>
<evidence type="ECO:0000256" key="15">
    <source>
        <dbReference type="ARBA" id="ARBA00037698"/>
    </source>
</evidence>
<keyword evidence="5" id="KW-0747">Spliceosome</keyword>
<keyword evidence="9" id="KW-0347">Helicase</keyword>
<comment type="function">
    <text evidence="15">ATP-binding RNA helicase involved in transcription elongation and required for the export of mRNA out of the nucleus. SUB2 also plays a role in pre-mRNA splicing and spliceosome assembly. May be involved in rDNA and telomeric silencing, and maintenance of genome integrity.</text>
</comment>
<dbReference type="GO" id="GO:0008380">
    <property type="term" value="P:RNA splicing"/>
    <property type="evidence" value="ECO:0007669"/>
    <property type="project" value="UniProtKB-KW"/>
</dbReference>
<dbReference type="GO" id="GO:0005524">
    <property type="term" value="F:ATP binding"/>
    <property type="evidence" value="ECO:0007669"/>
    <property type="project" value="UniProtKB-KW"/>
</dbReference>
<gene>
    <name evidence="29" type="ORF">A7U60_g7823</name>
</gene>
<keyword evidence="10" id="KW-0509">mRNA transport</keyword>
<dbReference type="Pfam" id="PF00270">
    <property type="entry name" value="DEAD"/>
    <property type="match status" value="1"/>
</dbReference>
<dbReference type="GO" id="GO:0005681">
    <property type="term" value="C:spliceosomal complex"/>
    <property type="evidence" value="ECO:0007669"/>
    <property type="project" value="UniProtKB-KW"/>
</dbReference>
<comment type="catalytic activity">
    <reaction evidence="19">
        <text>ATP + H2O = ADP + phosphate + H(+)</text>
        <dbReference type="Rhea" id="RHEA:13065"/>
        <dbReference type="ChEBI" id="CHEBI:15377"/>
        <dbReference type="ChEBI" id="CHEBI:15378"/>
        <dbReference type="ChEBI" id="CHEBI:30616"/>
        <dbReference type="ChEBI" id="CHEBI:43474"/>
        <dbReference type="ChEBI" id="CHEBI:456216"/>
        <dbReference type="EC" id="3.6.4.13"/>
    </reaction>
</comment>
<dbReference type="CDD" id="cd17546">
    <property type="entry name" value="REC_hyHK_CKI1_RcsC-like"/>
    <property type="match status" value="1"/>
</dbReference>
<dbReference type="PROSITE" id="PS51194">
    <property type="entry name" value="HELICASE_CTER"/>
    <property type="match status" value="1"/>
</dbReference>
<dbReference type="EC" id="3.6.4.13" evidence="2"/>
<dbReference type="PANTHER" id="PTHR43719:SF28">
    <property type="entry name" value="PEROXIDE STRESS-ACTIVATED HISTIDINE KINASE MAK1-RELATED"/>
    <property type="match status" value="1"/>
</dbReference>
<dbReference type="SMART" id="SM00388">
    <property type="entry name" value="HisKA"/>
    <property type="match status" value="1"/>
</dbReference>
<dbReference type="GO" id="GO:0003723">
    <property type="term" value="F:RNA binding"/>
    <property type="evidence" value="ECO:0007669"/>
    <property type="project" value="UniProtKB-KW"/>
</dbReference>
<dbReference type="Gene3D" id="3.40.50.2300">
    <property type="match status" value="1"/>
</dbReference>
<dbReference type="InterPro" id="IPR014001">
    <property type="entry name" value="Helicase_ATP-bd"/>
</dbReference>
<feature type="region of interest" description="Disordered" evidence="22">
    <location>
        <begin position="1146"/>
        <end position="1181"/>
    </location>
</feature>
<dbReference type="FunFam" id="3.40.50.300:FF:000111">
    <property type="entry name" value="DEAD-box ATP-dependent RNA helicase"/>
    <property type="match status" value="1"/>
</dbReference>
<keyword evidence="8" id="KW-0378">Hydrolase</keyword>
<evidence type="ECO:0000256" key="2">
    <source>
        <dbReference type="ARBA" id="ARBA00012552"/>
    </source>
</evidence>
<dbReference type="InterPro" id="IPR005467">
    <property type="entry name" value="His_kinase_dom"/>
</dbReference>
<evidence type="ECO:0000256" key="17">
    <source>
        <dbReference type="ARBA" id="ARBA00040177"/>
    </source>
</evidence>
<evidence type="ECO:0000256" key="8">
    <source>
        <dbReference type="ARBA" id="ARBA00022801"/>
    </source>
</evidence>
<keyword evidence="13" id="KW-0507">mRNA processing</keyword>
<dbReference type="SUPFAM" id="SSF55874">
    <property type="entry name" value="ATPase domain of HSP90 chaperone/DNA topoisomerase II/histidine kinase"/>
    <property type="match status" value="1"/>
</dbReference>
<evidence type="ECO:0000256" key="5">
    <source>
        <dbReference type="ARBA" id="ARBA00022728"/>
    </source>
</evidence>
<dbReference type="Gene3D" id="3.40.50.300">
    <property type="entry name" value="P-loop containing nucleotide triphosphate hydrolases"/>
    <property type="match status" value="2"/>
</dbReference>
<dbReference type="SMART" id="SM00490">
    <property type="entry name" value="HELICc"/>
    <property type="match status" value="1"/>
</dbReference>
<evidence type="ECO:0000256" key="12">
    <source>
        <dbReference type="ARBA" id="ARBA00022884"/>
    </source>
</evidence>
<dbReference type="Pfam" id="PF02518">
    <property type="entry name" value="HATPase_c"/>
    <property type="match status" value="1"/>
</dbReference>
<dbReference type="SUPFAM" id="SSF52172">
    <property type="entry name" value="CheY-like"/>
    <property type="match status" value="1"/>
</dbReference>
<dbReference type="SUPFAM" id="SSF52540">
    <property type="entry name" value="P-loop containing nucleoside triphosphate hydrolases"/>
    <property type="match status" value="2"/>
</dbReference>
<dbReference type="PROSITE" id="PS51192">
    <property type="entry name" value="HELICASE_ATP_BIND_1"/>
    <property type="match status" value="1"/>
</dbReference>
<evidence type="ECO:0000256" key="10">
    <source>
        <dbReference type="ARBA" id="ARBA00022816"/>
    </source>
</evidence>
<feature type="region of interest" description="Disordered" evidence="22">
    <location>
        <begin position="799"/>
        <end position="842"/>
    </location>
</feature>
<dbReference type="InterPro" id="IPR036890">
    <property type="entry name" value="HATPase_C_sf"/>
</dbReference>
<evidence type="ECO:0000256" key="3">
    <source>
        <dbReference type="ARBA" id="ARBA00022553"/>
    </source>
</evidence>
<dbReference type="InterPro" id="IPR003594">
    <property type="entry name" value="HATPase_dom"/>
</dbReference>
<dbReference type="InterPro" id="IPR003018">
    <property type="entry name" value="GAF"/>
</dbReference>
<dbReference type="Pfam" id="PF00072">
    <property type="entry name" value="Response_reg"/>
    <property type="match status" value="1"/>
</dbReference>
<feature type="domain" description="Helicase ATP-binding" evidence="26">
    <location>
        <begin position="78"/>
        <end position="253"/>
    </location>
</feature>
<dbReference type="InterPro" id="IPR011006">
    <property type="entry name" value="CheY-like_superfamily"/>
</dbReference>
<dbReference type="InterPro" id="IPR036097">
    <property type="entry name" value="HisK_dim/P_sf"/>
</dbReference>
<feature type="domain" description="DEAD-box RNA helicase Q" evidence="28">
    <location>
        <begin position="47"/>
        <end position="75"/>
    </location>
</feature>
<name>A0A9Q5HSI3_SANBA</name>
<evidence type="ECO:0000256" key="14">
    <source>
        <dbReference type="ARBA" id="ARBA00023242"/>
    </source>
</evidence>
<evidence type="ECO:0000256" key="7">
    <source>
        <dbReference type="ARBA" id="ARBA00022777"/>
    </source>
</evidence>
<dbReference type="SMART" id="SM00065">
    <property type="entry name" value="GAF"/>
    <property type="match status" value="1"/>
</dbReference>
<evidence type="ECO:0000256" key="16">
    <source>
        <dbReference type="ARBA" id="ARBA00038213"/>
    </source>
</evidence>
<protein>
    <recommendedName>
        <fullName evidence="17">ATP-dependent RNA helicase SUB2</fullName>
        <ecNumber evidence="2">3.6.4.13</ecNumber>
    </recommendedName>
    <alternativeName>
        <fullName evidence="18">ATP-dependent RNA helicase sub2</fullName>
    </alternativeName>
</protein>
<dbReference type="GO" id="GO:0016787">
    <property type="term" value="F:hydrolase activity"/>
    <property type="evidence" value="ECO:0007669"/>
    <property type="project" value="UniProtKB-KW"/>
</dbReference>
<dbReference type="Pfam" id="PF00271">
    <property type="entry name" value="Helicase_C"/>
    <property type="match status" value="1"/>
</dbReference>
<feature type="domain" description="Helicase C-terminal" evidence="27">
    <location>
        <begin position="265"/>
        <end position="424"/>
    </location>
</feature>
<keyword evidence="12" id="KW-0694">RNA-binding</keyword>
<evidence type="ECO:0000256" key="19">
    <source>
        <dbReference type="ARBA" id="ARBA00047984"/>
    </source>
</evidence>
<dbReference type="InterPro" id="IPR027417">
    <property type="entry name" value="P-loop_NTPase"/>
</dbReference>
<dbReference type="InterPro" id="IPR001650">
    <property type="entry name" value="Helicase_C-like"/>
</dbReference>
<comment type="similarity">
    <text evidence="16">Belongs to the DEAD box helicase family. DECD subfamily.</text>
</comment>
<dbReference type="Gene3D" id="1.10.287.130">
    <property type="match status" value="1"/>
</dbReference>
<evidence type="ECO:0000313" key="29">
    <source>
        <dbReference type="EMBL" id="OCB85197.1"/>
    </source>
</evidence>
<feature type="region of interest" description="Disordered" evidence="22">
    <location>
        <begin position="3029"/>
        <end position="3062"/>
    </location>
</feature>
<dbReference type="PROSITE" id="PS50109">
    <property type="entry name" value="HIS_KIN"/>
    <property type="match status" value="1"/>
</dbReference>
<dbReference type="GO" id="GO:0051028">
    <property type="term" value="P:mRNA transport"/>
    <property type="evidence" value="ECO:0007669"/>
    <property type="project" value="UniProtKB-KW"/>
</dbReference>
<dbReference type="PROSITE" id="PS51195">
    <property type="entry name" value="Q_MOTIF"/>
    <property type="match status" value="1"/>
</dbReference>
<dbReference type="CDD" id="cd12087">
    <property type="entry name" value="TM_EGFR-like"/>
    <property type="match status" value="1"/>
</dbReference>
<feature type="modified residue" description="4-aspartylphosphate" evidence="20">
    <location>
        <position position="2610"/>
    </location>
</feature>
<sequence length="3152" mass="347692">MTSHDNTEELIDFEDEQDVITNGANGATGTADGDEKEKKNFSGIHSTGFRDFLLKAELLRAISDLGFEHPSEVQQECIPQAILGMDVLCQAKSGHGKTAVFVLATLQQVEPSTGEVTVLVLCHTRELAFQIRNEYNRFAKYMPDVRIATFYGGTPIQKDAEILKDKTKCPHIVVATPGRLNALARDKIINLSHVKHFVLDECDKMLEQLDMRRDVQEIFRVTPHQKQVMMFSATLSKDIRVTCKKFMANPLEIFVDDETKLTLHGLQQHYVKLEEVQKNRKLNELLDSLEFNQACLHIFSRAIELDKLLQSCNFPSISIHSGLAQEERINRYTAFKAFEKRILVATDIFGRGIDVERVNIVINYDCPPDADSYLHRVGRAGRFGTKGLAITFVASEADQAVMSQIQARFEVAVPELPENIDAASYTTWAFHPKLQAVNRDCVPHALSLARLQNSYFAFPMRRKLVQPVLPNLFFRDSHLAIPGYVFETATEWADTGSQTILSVGVDLRDGQSVLAKIAPSSGSGAICLEREAHILDQLSSNPEATSIVLRVVELMTLPRESGDCVVLLMAHPGPNELGRYFPPSKVNELLLAKTPETHPSPSSEGQEYTTPSDNDNEPGSQQGDLSYYSVMDLASFLEQGIIHREVRANAFHLNGHSGLLGGPSALVIAADTLEELSKRKVKELMLGQLIPAFEIGMHDKFIGFTIPNTLFGREKELEVIRGVIRQVASRHARQFGSHRPSFTTSQSNNGSYGEMSIQMEAGDDRSESALSSVSDSPSSAVASLGVGSIAISETTARAVTTKHGQGRDGSPASMSSLGLERRRSRHASKTRTARSGTRSVIVSGPAGVGKSSLILANQTKWRAHGLWGHAKFQTQATAPFTAITDMQRFVMTLRTRLGPLLNNAPLLYQGAPEFKDMLRKHGVDINTPDLELLSTAELRVRFQTLVEQVFAVLADIRLLALFLDDLHEADEPSLDLIQALANSKGRMLILGSIRTEEGSSKLDRLRQVFGSKSRVTWITLEPMNAASVLSLVSRTLRRPKEDCVHLSRVVYRISQGNAFAVRNFLASLYRHDQIAFDWQYNHWTFDLKQIEANLVSEESSALTDQHAYLESHWHELPSDAQRYLTWASHFGATFKADEVASVIDWEDSSSGSSDGENEADEAWRSQPVPSMKELTGRSATRSSIKGLQSAIAEGWLVQRARDMCSFAHDRHRQTAIAMAEKLPKDTIANMSLRIILMLRQDDRVVDPYRIAEHAKRCLKFIKEHSIREEVLAQLYEAGLAAWARGAHELALETLKNAQFLLTEEDRGNSYSRTFALYLKLAELYQWKGDVEASNCCLEDAGPISPEDKARCLKLRSNNAFLLNDFAGGLERTMEALEILGLKINLKATKEETDILFEEVKDAILAIGFQKLIELPRADNPRVDLTIQLLTVATLNAYWRLGDSFSEVILLSLTIIKVALSSGMSPGVSIGFFWILGVTAEERGLYDFSRDLGRAGLQIAETHGSNSDKCRALVLYCASVSGYEDVHVRENIPRCELALKYGLSSGDRVFAEFALIHGILNRFFCCEHLAELLAEAEDAINDMGSWTPTSDRLTLVRDIVIEKYFTYSTRLKANGILILIRALGGNTLYTSSANPTAESIFDTEKFDESAFLQHILQTSNNTPMVLGWYNSFKVVGLFCLGYYSEAAELGFSVLHSAKHHPNHRHIRFSLCYHSLAIIGCIRSGVVSIAQRERYLRQVGLNQEYIRKYDHDFSRRSSYLTIAARWLEPSPVNNSTWLALVDAELASLKGDNNALKLFDIAVTLATNNDWLFEEGWALFLQGSHFIRSGVEGLGVELQSRGISKQSQWGARGIVKYLISITGPLDRKIRRTNVFSSDVGVQTENVMLSLRQMPYSDDLPDDGYRGEEANRLTSSDLAAILRWSSDIASDINLSSALRRLTEIASENSGAQCACVVMARERDYTVATSMLPPAPCVVHENPRHVKTLSDPLQRTVIEHCLNARTRIVVDDMTLDSRFASEAQYSLYRAVICLPIQSNRGQTIGALFLASRYSFLQSTVDVLTLFLQQASTSISNALLFRSVQTGKAYATTFQKARVFRDFSGTRENLKMISSQRAALEEARRSREQALKAAKIKSNFLASMSHELRTPFSSFYGLLDILAGTELDSAQQEIVMTAKTSCELLLKIIDSILDYSKLEASALKLELSGFPVENIIADCMELLLPMAAKKLDLSFDIRPDVPPWIEADYARIRQVLMNLIGNAVKFTPSGFVCVVCSADRSMKPEVEDGRVLLRFTIQDTGIGLSKSDKEQLFTPFQQADTSSTRRFGGTGLGLSISRQLVQLMKGDIGVEESEVGVGSLFYFSIPVRIYESEESRKDAAGLENLKQLLLNPRPPRIIIASPSETTLSLLSTLLNGFFVTSLKSIEDVLGSLRNTESKRTAVEFILVDEQSEARVHDLARSVQNVRGSSEHLKIIHLFTPTSETLSRQLAAGSLYTSVVRLTKPPRRLRLLQTLARLRGIAIDLLGGDAPDVLKDPGDVAMRTLFGRVLIAEDNNVARKLLRQQLERLELIVTETENGDEAVKGKCALIELESPSLNAASEWEAHEPGYFSAALFDHHMPICDGIDACKRIRLLEGKHEVTTVLPIVALTADCQESTKQLCLSAGMNAFFAKPLKKTGVAAFAAVVYAAAVSAKASEPFLDQGFQFDLTSTGVPVPVPTTAQCDEIPLLWSRAAFTTGPNPQAPYIIQVYTSTFLFPSVIGVGSELQFDWPVPYVPGTQYQICMFDSNGVSGGCQRMMTVVPAENATVENPPVCTNLTYPAGILDVDAKDRTGTLGQFAWVDQCTDISVQPKNGSAPFILTIAPTLHPPWNITSNDMSPINWTVQLSWGSSFFISLVDSDGQTWAYGPLHSGGQGPTNCLSLGATETDTDVSESVAIGSGIGGLLAGLAIGGFAAWFFFRRRHGSYYEPYISNRIHGSGKGGARIEADTLYSPATHIAYPTDNTVSSQNSERNLTGRGHRLAPGSAYEIEPFTLPDNSTEGLIPRSPGGGSTAAQPAAPPASPVCPTSFHDEVPGTVSSTLANGSVSQARAPSAGGQVYVVHHDGGRAPVTVYASEGAEIIELPPRYNPDDRQLEEQRRTGSTPRKAPRSPGMNLADR</sequence>
<evidence type="ECO:0000256" key="22">
    <source>
        <dbReference type="SAM" id="MobiDB-lite"/>
    </source>
</evidence>
<organism evidence="29 30">
    <name type="scientific">Sanghuangporus baumii</name>
    <name type="common">Phellinus baumii</name>
    <dbReference type="NCBI Taxonomy" id="108892"/>
    <lineage>
        <taxon>Eukaryota</taxon>
        <taxon>Fungi</taxon>
        <taxon>Dikarya</taxon>
        <taxon>Basidiomycota</taxon>
        <taxon>Agaricomycotina</taxon>
        <taxon>Agaricomycetes</taxon>
        <taxon>Hymenochaetales</taxon>
        <taxon>Hymenochaetaceae</taxon>
        <taxon>Sanghuangporus</taxon>
    </lineage>
</organism>
<feature type="transmembrane region" description="Helical" evidence="23">
    <location>
        <begin position="2929"/>
        <end position="2953"/>
    </location>
</feature>
<dbReference type="InterPro" id="IPR050956">
    <property type="entry name" value="2C_system_His_kinase"/>
</dbReference>
<keyword evidence="23" id="KW-0472">Membrane</keyword>
<dbReference type="Gene3D" id="3.30.565.10">
    <property type="entry name" value="Histidine kinase-like ATPase, C-terminal domain"/>
    <property type="match status" value="1"/>
</dbReference>
<dbReference type="InterPro" id="IPR029016">
    <property type="entry name" value="GAF-like_dom_sf"/>
</dbReference>
<dbReference type="SMART" id="SM00487">
    <property type="entry name" value="DEXDc"/>
    <property type="match status" value="1"/>
</dbReference>
<keyword evidence="10" id="KW-0813">Transport</keyword>
<evidence type="ECO:0000313" key="30">
    <source>
        <dbReference type="Proteomes" id="UP000757232"/>
    </source>
</evidence>
<proteinExistence type="inferred from homology"/>
<feature type="compositionally biased region" description="Low complexity" evidence="22">
    <location>
        <begin position="21"/>
        <end position="31"/>
    </location>
</feature>